<evidence type="ECO:0000256" key="1">
    <source>
        <dbReference type="SAM" id="SignalP"/>
    </source>
</evidence>
<dbReference type="InterPro" id="IPR036866">
    <property type="entry name" value="RibonucZ/Hydroxyglut_hydro"/>
</dbReference>
<comment type="caution">
    <text evidence="2">The sequence shown here is derived from an EMBL/GenBank/DDBJ whole genome shotgun (WGS) entry which is preliminary data.</text>
</comment>
<dbReference type="RefSeq" id="WP_023431685.1">
    <property type="nucleotide sequence ID" value="NZ_AWXZ01000018.1"/>
</dbReference>
<evidence type="ECO:0000313" key="3">
    <source>
        <dbReference type="Proteomes" id="UP000017819"/>
    </source>
</evidence>
<feature type="signal peptide" evidence="1">
    <location>
        <begin position="1"/>
        <end position="24"/>
    </location>
</feature>
<dbReference type="Proteomes" id="UP000017819">
    <property type="component" value="Unassembled WGS sequence"/>
</dbReference>
<evidence type="ECO:0000313" key="2">
    <source>
        <dbReference type="EMBL" id="ESR25710.1"/>
    </source>
</evidence>
<sequence>MRKAALLLAGILSLGLAVVPPAAAQEGAREPEKCPRLIAGPPIPYLQTASMRVAQAEDMVDITFLGHASFWIESPAGVSIVTDYSDWQRPPRTPRIATMNIAHSSHHTTNPDPAIEFLLPGWGDGAEPAHYDLTVDDVWLRNVTTNIRGWNTTEYDRNSMFVFEVARLCIAHLGHLHHVPTKEHLDALGRIDIVLAPVDGSYTLDQEGMFETLALINAPVVIPMHFFGPSTLQRFVSRAREEGYEVDMRSSASIEVSFGTLPRSRTLIVLPGS</sequence>
<dbReference type="Gene3D" id="3.60.15.10">
    <property type="entry name" value="Ribonuclease Z/Hydroxyacylglutathione hydrolase-like"/>
    <property type="match status" value="1"/>
</dbReference>
<evidence type="ECO:0008006" key="4">
    <source>
        <dbReference type="Google" id="ProtNLM"/>
    </source>
</evidence>
<dbReference type="PANTHER" id="PTHR39189:SF1">
    <property type="entry name" value="UPF0173 METAL-DEPENDENT HYDROLASE YTKL"/>
    <property type="match status" value="1"/>
</dbReference>
<dbReference type="eggNOG" id="COG2220">
    <property type="taxonomic scope" value="Bacteria"/>
</dbReference>
<accession>V4RRE0</accession>
<dbReference type="Pfam" id="PF13483">
    <property type="entry name" value="Lactamase_B_3"/>
    <property type="match status" value="1"/>
</dbReference>
<feature type="chain" id="PRO_5004726848" description="Metal-dependent hydrolase" evidence="1">
    <location>
        <begin position="25"/>
        <end position="273"/>
    </location>
</feature>
<organism evidence="2 3">
    <name type="scientific">Lutibaculum baratangense AMV1</name>
    <dbReference type="NCBI Taxonomy" id="631454"/>
    <lineage>
        <taxon>Bacteria</taxon>
        <taxon>Pseudomonadati</taxon>
        <taxon>Pseudomonadota</taxon>
        <taxon>Alphaproteobacteria</taxon>
        <taxon>Hyphomicrobiales</taxon>
        <taxon>Tepidamorphaceae</taxon>
        <taxon>Lutibaculum</taxon>
    </lineage>
</organism>
<keyword evidence="3" id="KW-1185">Reference proteome</keyword>
<dbReference type="EMBL" id="AWXZ01000018">
    <property type="protein sequence ID" value="ESR25710.1"/>
    <property type="molecule type" value="Genomic_DNA"/>
</dbReference>
<keyword evidence="1" id="KW-0732">Signal</keyword>
<proteinExistence type="predicted"/>
<dbReference type="AlphaFoldDB" id="V4RRE0"/>
<protein>
    <recommendedName>
        <fullName evidence="4">Metal-dependent hydrolase</fullName>
    </recommendedName>
</protein>
<dbReference type="OrthoDB" id="7343000at2"/>
<dbReference type="STRING" id="631454.N177_1543"/>
<dbReference type="PANTHER" id="PTHR39189">
    <property type="entry name" value="UPF0173 METAL-DEPENDENT HYDROLASE YTKL"/>
    <property type="match status" value="1"/>
</dbReference>
<name>V4RRE0_9HYPH</name>
<dbReference type="SUPFAM" id="SSF56281">
    <property type="entry name" value="Metallo-hydrolase/oxidoreductase"/>
    <property type="match status" value="1"/>
</dbReference>
<reference evidence="2 3" key="1">
    <citation type="journal article" date="2014" name="Genome Announc.">
        <title>Draft Genome Sequence of Lutibaculum baratangense Strain AMV1T, Isolated from a Mud Volcano in Andamans, India.</title>
        <authorList>
            <person name="Singh A."/>
            <person name="Sreenivas A."/>
            <person name="Sathyanarayana Reddy G."/>
            <person name="Pinnaka A.K."/>
            <person name="Shivaji S."/>
        </authorList>
    </citation>
    <scope>NUCLEOTIDE SEQUENCE [LARGE SCALE GENOMIC DNA]</scope>
    <source>
        <strain evidence="2 3">AMV1</strain>
    </source>
</reference>
<gene>
    <name evidence="2" type="ORF">N177_1543</name>
</gene>